<evidence type="ECO:0000256" key="10">
    <source>
        <dbReference type="ARBA" id="ARBA00023125"/>
    </source>
</evidence>
<dbReference type="RefSeq" id="XP_024672807.1">
    <property type="nucleotide sequence ID" value="XM_024816329.1"/>
</dbReference>
<evidence type="ECO:0000256" key="1">
    <source>
        <dbReference type="ARBA" id="ARBA00022679"/>
    </source>
</evidence>
<protein>
    <recommendedName>
        <fullName evidence="11">CRESS-DNA virus Rep endonuclease domain-containing protein</fullName>
    </recommendedName>
</protein>
<dbReference type="GO" id="GO:0003677">
    <property type="term" value="F:DNA binding"/>
    <property type="evidence" value="ECO:0007669"/>
    <property type="project" value="UniProtKB-KW"/>
</dbReference>
<dbReference type="Proteomes" id="UP000234585">
    <property type="component" value="Unassembled WGS sequence"/>
</dbReference>
<keyword evidence="8" id="KW-0378">Hydrolase</keyword>
<dbReference type="GO" id="GO:0000166">
    <property type="term" value="F:nucleotide binding"/>
    <property type="evidence" value="ECO:0007669"/>
    <property type="project" value="UniProtKB-KW"/>
</dbReference>
<evidence type="ECO:0000256" key="5">
    <source>
        <dbReference type="ARBA" id="ARBA00022723"/>
    </source>
</evidence>
<feature type="domain" description="CRESS-DNA virus Rep endonuclease" evidence="11">
    <location>
        <begin position="39"/>
        <end position="149"/>
    </location>
</feature>
<dbReference type="GO" id="GO:0006260">
    <property type="term" value="P:DNA replication"/>
    <property type="evidence" value="ECO:0007669"/>
    <property type="project" value="UniProtKB-KW"/>
</dbReference>
<keyword evidence="1" id="KW-0808">Transferase</keyword>
<dbReference type="PROSITE" id="PS52020">
    <property type="entry name" value="CRESS_DNA_REP"/>
    <property type="match status" value="1"/>
</dbReference>
<evidence type="ECO:0000259" key="11">
    <source>
        <dbReference type="PROSITE" id="PS52020"/>
    </source>
</evidence>
<evidence type="ECO:0000256" key="6">
    <source>
        <dbReference type="ARBA" id="ARBA00022741"/>
    </source>
</evidence>
<dbReference type="AlphaFoldDB" id="A0A2I2FDU1"/>
<reference evidence="12 13" key="1">
    <citation type="submission" date="2017-12" db="EMBL/GenBank/DDBJ databases">
        <authorList>
            <consortium name="DOE Joint Genome Institute"/>
            <person name="Haridas S."/>
            <person name="Kjaerbolling I."/>
            <person name="Vesth T.C."/>
            <person name="Frisvad J.C."/>
            <person name="Nybo J.L."/>
            <person name="Theobald S."/>
            <person name="Kuo A."/>
            <person name="Bowyer P."/>
            <person name="Matsuda Y."/>
            <person name="Mondo S."/>
            <person name="Lyhne E.K."/>
            <person name="Kogle M.E."/>
            <person name="Clum A."/>
            <person name="Lipzen A."/>
            <person name="Salamov A."/>
            <person name="Ngan C.Y."/>
            <person name="Daum C."/>
            <person name="Chiniquy J."/>
            <person name="Barry K."/>
            <person name="LaButti K."/>
            <person name="Simmons B.A."/>
            <person name="Magnuson J.K."/>
            <person name="Mortensen U.H."/>
            <person name="Larsen T.O."/>
            <person name="Grigoriev I.V."/>
            <person name="Baker S.E."/>
            <person name="Andersen M.R."/>
            <person name="Nordberg H.P."/>
            <person name="Cantor M.N."/>
            <person name="Hua S.X."/>
        </authorList>
    </citation>
    <scope>NUCLEOTIDE SEQUENCE [LARGE SCALE GENOMIC DNA]</scope>
    <source>
        <strain evidence="12 13">CBS 102.13</strain>
    </source>
</reference>
<dbReference type="InterPro" id="IPR049912">
    <property type="entry name" value="CRESS_DNA_REP"/>
</dbReference>
<evidence type="ECO:0000256" key="7">
    <source>
        <dbReference type="ARBA" id="ARBA00022759"/>
    </source>
</evidence>
<evidence type="ECO:0000313" key="12">
    <source>
        <dbReference type="EMBL" id="PLB38795.1"/>
    </source>
</evidence>
<keyword evidence="6" id="KW-0547">Nucleotide-binding</keyword>
<keyword evidence="3" id="KW-0235">DNA replication</keyword>
<keyword evidence="2" id="KW-0548">Nucleotidyltransferase</keyword>
<evidence type="ECO:0000256" key="4">
    <source>
        <dbReference type="ARBA" id="ARBA00022722"/>
    </source>
</evidence>
<evidence type="ECO:0000256" key="8">
    <source>
        <dbReference type="ARBA" id="ARBA00022801"/>
    </source>
</evidence>
<evidence type="ECO:0000313" key="13">
    <source>
        <dbReference type="Proteomes" id="UP000234585"/>
    </source>
</evidence>
<name>A0A2I2FDU1_ASPCN</name>
<evidence type="ECO:0000256" key="9">
    <source>
        <dbReference type="ARBA" id="ARBA00023124"/>
    </source>
</evidence>
<keyword evidence="10" id="KW-0238">DNA-binding</keyword>
<dbReference type="GO" id="GO:0004519">
    <property type="term" value="F:endonuclease activity"/>
    <property type="evidence" value="ECO:0007669"/>
    <property type="project" value="UniProtKB-KW"/>
</dbReference>
<dbReference type="Gene3D" id="3.40.1310.20">
    <property type="match status" value="1"/>
</dbReference>
<dbReference type="GO" id="GO:0046872">
    <property type="term" value="F:metal ion binding"/>
    <property type="evidence" value="ECO:0007669"/>
    <property type="project" value="UniProtKB-KW"/>
</dbReference>
<keyword evidence="9" id="KW-0190">Covalent protein-DNA linkage</keyword>
<dbReference type="GeneID" id="36523489"/>
<evidence type="ECO:0000256" key="3">
    <source>
        <dbReference type="ARBA" id="ARBA00022705"/>
    </source>
</evidence>
<dbReference type="SUPFAM" id="SSF55464">
    <property type="entry name" value="Origin of replication-binding domain, RBD-like"/>
    <property type="match status" value="1"/>
</dbReference>
<evidence type="ECO:0000256" key="2">
    <source>
        <dbReference type="ARBA" id="ARBA00022695"/>
    </source>
</evidence>
<keyword evidence="5" id="KW-0479">Metal-binding</keyword>
<organism evidence="12 13">
    <name type="scientific">Aspergillus candidus</name>
    <dbReference type="NCBI Taxonomy" id="41067"/>
    <lineage>
        <taxon>Eukaryota</taxon>
        <taxon>Fungi</taxon>
        <taxon>Dikarya</taxon>
        <taxon>Ascomycota</taxon>
        <taxon>Pezizomycotina</taxon>
        <taxon>Eurotiomycetes</taxon>
        <taxon>Eurotiomycetidae</taxon>
        <taxon>Eurotiales</taxon>
        <taxon>Aspergillaceae</taxon>
        <taxon>Aspergillus</taxon>
        <taxon>Aspergillus subgen. Circumdati</taxon>
    </lineage>
</organism>
<keyword evidence="7" id="KW-0255">Endonuclease</keyword>
<dbReference type="OrthoDB" id="5425913at2759"/>
<dbReference type="GO" id="GO:0016779">
    <property type="term" value="F:nucleotidyltransferase activity"/>
    <property type="evidence" value="ECO:0007669"/>
    <property type="project" value="UniProtKB-KW"/>
</dbReference>
<sequence length="224" mass="25858">MSVSGDGHEFMEVQKRLGGGKSPGGDEREYDLGKEIDRTLHAKYAFVTFEKSKIHNVEEFHRRFLEKFPTAETFGSREWHEDGTPHYFVVIRFASRVKFSNARKSLLLDGEDGRVVVRVKSVDMSISNFLEGTQAYCARHDNPDTFGTWLKPRDGVKARTKRKYEEVLAESDFETEKRKLRKADPHRFIYQYPAVIARLNAKMKRSRDVRRRHVGRYGGGRGGG</sequence>
<proteinExistence type="predicted"/>
<keyword evidence="13" id="KW-1185">Reference proteome</keyword>
<accession>A0A2I2FDU1</accession>
<gene>
    <name evidence="12" type="ORF">BDW47DRAFT_125025</name>
</gene>
<dbReference type="GO" id="GO:0016787">
    <property type="term" value="F:hydrolase activity"/>
    <property type="evidence" value="ECO:0007669"/>
    <property type="project" value="UniProtKB-KW"/>
</dbReference>
<keyword evidence="4" id="KW-0540">Nuclease</keyword>
<dbReference type="EMBL" id="KZ559133">
    <property type="protein sequence ID" value="PLB38795.1"/>
    <property type="molecule type" value="Genomic_DNA"/>
</dbReference>